<dbReference type="KEGG" id="mtuh:I917_13830"/>
<protein>
    <submittedName>
        <fullName evidence="1">Uncharacterized protein</fullName>
    </submittedName>
</protein>
<sequence>MGLRFQVPPDLVSFTITASWITYETVESGR</sequence>
<organism evidence="1 2">
    <name type="scientific">Mycobacterium tuberculosis str. Haarlem/NITR202</name>
    <dbReference type="NCBI Taxonomy" id="1304279"/>
    <lineage>
        <taxon>Bacteria</taxon>
        <taxon>Bacillati</taxon>
        <taxon>Actinomycetota</taxon>
        <taxon>Actinomycetes</taxon>
        <taxon>Mycobacteriales</taxon>
        <taxon>Mycobacteriaceae</taxon>
        <taxon>Mycobacterium</taxon>
        <taxon>Mycobacterium tuberculosis complex</taxon>
    </lineage>
</organism>
<dbReference type="HOGENOM" id="CLU_3404463_0_0_11"/>
<name>R4LVY3_MYCTX</name>
<accession>R4LVY3</accession>
<dbReference type="Proteomes" id="UP000013563">
    <property type="component" value="Chromosome"/>
</dbReference>
<reference evidence="1 2" key="1">
    <citation type="journal article" date="2013" name="Genome Announc.">
        <title>Whole-Genome Sequences of Four Clinical Isolates of Mycobacterium tuberculosis from Tamil Nadu, South India.</title>
        <authorList>
            <person name="Narayanan S."/>
            <person name="Deshpande U."/>
        </authorList>
    </citation>
    <scope>NUCLEOTIDE SEQUENCE [LARGE SCALE GENOMIC DNA]</scope>
    <source>
        <strain evidence="1 2">Haarlem/NITR202</strain>
    </source>
</reference>
<evidence type="ECO:0000313" key="2">
    <source>
        <dbReference type="Proteomes" id="UP000013563"/>
    </source>
</evidence>
<gene>
    <name evidence="1" type="ORF">I917_13830</name>
</gene>
<dbReference type="EMBL" id="CP004886">
    <property type="protein sequence ID" value="AGL23589.1"/>
    <property type="molecule type" value="Genomic_DNA"/>
</dbReference>
<proteinExistence type="predicted"/>
<evidence type="ECO:0000313" key="1">
    <source>
        <dbReference type="EMBL" id="AGL23589.1"/>
    </source>
</evidence>
<dbReference type="BioCyc" id="MTUB1304279:G13AB-1841-MONOMER"/>
<dbReference type="AlphaFoldDB" id="R4LVY3"/>